<dbReference type="AlphaFoldDB" id="A0A1M7K6V8"/>
<evidence type="ECO:0000313" key="1">
    <source>
        <dbReference type="EMBL" id="SHM60944.1"/>
    </source>
</evidence>
<reference evidence="1 2" key="1">
    <citation type="submission" date="2016-11" db="EMBL/GenBank/DDBJ databases">
        <authorList>
            <person name="Jaros S."/>
            <person name="Januszkiewicz K."/>
            <person name="Wedrychowicz H."/>
        </authorList>
    </citation>
    <scope>NUCLEOTIDE SEQUENCE [LARGE SCALE GENOMIC DNA]</scope>
    <source>
        <strain evidence="1 2">CGMCC 1.10681</strain>
    </source>
</reference>
<proteinExistence type="predicted"/>
<sequence>MNVFIVESPLQLLNAMEAKQYFQLPTETCTLLLNNGENPNSMKQMLNLTDNSEWYNVEKVGFGSGKISWLTRIFGMKRQIRSYEKIDKIFIGDFRSDAIQCFINSFLQSDLFVLDDGTATLKIYNNLTNPNRVKKITGLKAFFKNLMRKLLGIGNISKKMSKREMTFFTSYNLEPMKNIRIIKNNYTFLKKQQENKSKVDNLFFLGSPLTEKRIIKTRQEYLNLLKKVLQHYDSTKEFFYVPHRTENDDFLYEIENLGFRILKLDIPIEFYLVKSYEIPNHVSSFYSTALGNLKSLFDDTVEIDSFMIDESILNTNNREEIKKIYDYYSKIINVYKV</sequence>
<protein>
    <submittedName>
        <fullName evidence="1">Uncharacterized protein</fullName>
    </submittedName>
</protein>
<evidence type="ECO:0000313" key="2">
    <source>
        <dbReference type="Proteomes" id="UP000184184"/>
    </source>
</evidence>
<dbReference type="Proteomes" id="UP000184184">
    <property type="component" value="Unassembled WGS sequence"/>
</dbReference>
<keyword evidence="2" id="KW-1185">Reference proteome</keyword>
<accession>A0A1M7K6V8</accession>
<name>A0A1M7K6V8_9BACI</name>
<dbReference type="STRING" id="1027249.SAMN05216179_0597"/>
<gene>
    <name evidence="1" type="ORF">SAMN05216179_0597</name>
</gene>
<organism evidence="1 2">
    <name type="scientific">Gracilibacillus kekensis</name>
    <dbReference type="NCBI Taxonomy" id="1027249"/>
    <lineage>
        <taxon>Bacteria</taxon>
        <taxon>Bacillati</taxon>
        <taxon>Bacillota</taxon>
        <taxon>Bacilli</taxon>
        <taxon>Bacillales</taxon>
        <taxon>Bacillaceae</taxon>
        <taxon>Gracilibacillus</taxon>
    </lineage>
</organism>
<dbReference type="RefSeq" id="WP_073199493.1">
    <property type="nucleotide sequence ID" value="NZ_FRCZ01000001.1"/>
</dbReference>
<dbReference type="OrthoDB" id="2967346at2"/>
<dbReference type="EMBL" id="FRCZ01000001">
    <property type="protein sequence ID" value="SHM60944.1"/>
    <property type="molecule type" value="Genomic_DNA"/>
</dbReference>